<dbReference type="AlphaFoldDB" id="A0AAN9BLV7"/>
<dbReference type="InterPro" id="IPR036869">
    <property type="entry name" value="J_dom_sf"/>
</dbReference>
<dbReference type="Proteomes" id="UP001374579">
    <property type="component" value="Unassembled WGS sequence"/>
</dbReference>
<evidence type="ECO:0000313" key="2">
    <source>
        <dbReference type="EMBL" id="KAK7108007.1"/>
    </source>
</evidence>
<gene>
    <name evidence="2" type="ORF">V1264_015813</name>
</gene>
<dbReference type="SUPFAM" id="SSF46565">
    <property type="entry name" value="Chaperone J-domain"/>
    <property type="match status" value="1"/>
</dbReference>
<comment type="caution">
    <text evidence="2">The sequence shown here is derived from an EMBL/GenBank/DDBJ whole genome shotgun (WGS) entry which is preliminary data.</text>
</comment>
<feature type="coiled-coil region" evidence="1">
    <location>
        <begin position="338"/>
        <end position="388"/>
    </location>
</feature>
<dbReference type="Gene3D" id="1.25.40.10">
    <property type="entry name" value="Tetratricopeptide repeat domain"/>
    <property type="match status" value="1"/>
</dbReference>
<protein>
    <recommendedName>
        <fullName evidence="4">J domain-containing protein</fullName>
    </recommendedName>
</protein>
<keyword evidence="3" id="KW-1185">Reference proteome</keyword>
<keyword evidence="1" id="KW-0175">Coiled coil</keyword>
<name>A0AAN9BLV7_9CAEN</name>
<dbReference type="Gene3D" id="1.10.287.110">
    <property type="entry name" value="DnaJ domain"/>
    <property type="match status" value="1"/>
</dbReference>
<sequence length="463" mass="54400">MQTFFRFKFYEMATQKTKSRSSCWREQGNAAYRQVREGVAPTLWVSRLQGALTCYSQALITADDNAERSSACKNIAMANWKLAKCKVTDDKCKVTDDDLSSSMITNYFKEALKNFQNAREYGRGRDPGWQNSLTVNALSCWNDVRQRVDEWEYEGRISELEKLVAYVIDDMAKAEEYLEIANYYFHWCVTSLGKRDYQTCLRLLGECSFPLNEARRLGQADQRLTRECEMLDNDYFMQQCVAQSIQARVRGNELLDYVMRDEESLNMDMVWEVVDWLRQASQLTRGQDLEMEAMALSDLGKVYHKVLKMKERAKPCLMKAMELAHTMVPRTFIGDEWYEFARSTVEKYQQEQVKAEEDQHQKKRQEVLSLIKEELEVLNKKKNELGRLEFLKFVYTTHPPKLTVDELEELPDWVEVQDLKKLFLKAVVHYHPDKVQEEEHGAKWKVLTEEITKLLTAHYECLK</sequence>
<dbReference type="EMBL" id="JBAMIC010000004">
    <property type="protein sequence ID" value="KAK7108007.1"/>
    <property type="molecule type" value="Genomic_DNA"/>
</dbReference>
<dbReference type="InterPro" id="IPR011990">
    <property type="entry name" value="TPR-like_helical_dom_sf"/>
</dbReference>
<evidence type="ECO:0000313" key="3">
    <source>
        <dbReference type="Proteomes" id="UP001374579"/>
    </source>
</evidence>
<evidence type="ECO:0000256" key="1">
    <source>
        <dbReference type="SAM" id="Coils"/>
    </source>
</evidence>
<evidence type="ECO:0008006" key="4">
    <source>
        <dbReference type="Google" id="ProtNLM"/>
    </source>
</evidence>
<organism evidence="2 3">
    <name type="scientific">Littorina saxatilis</name>
    <dbReference type="NCBI Taxonomy" id="31220"/>
    <lineage>
        <taxon>Eukaryota</taxon>
        <taxon>Metazoa</taxon>
        <taxon>Spiralia</taxon>
        <taxon>Lophotrochozoa</taxon>
        <taxon>Mollusca</taxon>
        <taxon>Gastropoda</taxon>
        <taxon>Caenogastropoda</taxon>
        <taxon>Littorinimorpha</taxon>
        <taxon>Littorinoidea</taxon>
        <taxon>Littorinidae</taxon>
        <taxon>Littorina</taxon>
    </lineage>
</organism>
<accession>A0AAN9BLV7</accession>
<reference evidence="2 3" key="1">
    <citation type="submission" date="2024-02" db="EMBL/GenBank/DDBJ databases">
        <title>Chromosome-scale genome assembly of the rough periwinkle Littorina saxatilis.</title>
        <authorList>
            <person name="De Jode A."/>
            <person name="Faria R."/>
            <person name="Formenti G."/>
            <person name="Sims Y."/>
            <person name="Smith T.P."/>
            <person name="Tracey A."/>
            <person name="Wood J.M.D."/>
            <person name="Zagrodzka Z.B."/>
            <person name="Johannesson K."/>
            <person name="Butlin R.K."/>
            <person name="Leder E.H."/>
        </authorList>
    </citation>
    <scope>NUCLEOTIDE SEQUENCE [LARGE SCALE GENOMIC DNA]</scope>
    <source>
        <strain evidence="2">Snail1</strain>
        <tissue evidence="2">Muscle</tissue>
    </source>
</reference>
<proteinExistence type="predicted"/>